<dbReference type="PANTHER" id="PTHR42918:SF6">
    <property type="entry name" value="ELONGATION FACTOR P--(R)-BETA-LYSINE LIGASE"/>
    <property type="match status" value="1"/>
</dbReference>
<gene>
    <name evidence="5" type="primary">epmA</name>
    <name evidence="5" type="ORF">Q31b_11760</name>
</gene>
<comment type="caution">
    <text evidence="5">The sequence shown here is derived from an EMBL/GenBank/DDBJ whole genome shotgun (WGS) entry which is preliminary data.</text>
</comment>
<dbReference type="Pfam" id="PF00152">
    <property type="entry name" value="tRNA-synt_2"/>
    <property type="match status" value="1"/>
</dbReference>
<dbReference type="NCBIfam" id="NF006828">
    <property type="entry name" value="PRK09350.1"/>
    <property type="match status" value="1"/>
</dbReference>
<dbReference type="InterPro" id="IPR004525">
    <property type="entry name" value="EpmA"/>
</dbReference>
<dbReference type="Gene3D" id="3.30.930.10">
    <property type="entry name" value="Bira Bifunctional Protein, Domain 2"/>
    <property type="match status" value="1"/>
</dbReference>
<dbReference type="EMBL" id="SJPY01000001">
    <property type="protein sequence ID" value="TWU45998.1"/>
    <property type="molecule type" value="Genomic_DNA"/>
</dbReference>
<dbReference type="GO" id="GO:0004824">
    <property type="term" value="F:lysine-tRNA ligase activity"/>
    <property type="evidence" value="ECO:0007669"/>
    <property type="project" value="InterPro"/>
</dbReference>
<evidence type="ECO:0000256" key="2">
    <source>
        <dbReference type="ARBA" id="ARBA00022741"/>
    </source>
</evidence>
<dbReference type="EC" id="6.3.1.-" evidence="5"/>
<dbReference type="AlphaFoldDB" id="A0A5C6EAT8"/>
<name>A0A5C6EAT8_9BACT</name>
<dbReference type="PANTHER" id="PTHR42918">
    <property type="entry name" value="LYSYL-TRNA SYNTHETASE"/>
    <property type="match status" value="1"/>
</dbReference>
<accession>A0A5C6EAT8</accession>
<keyword evidence="1 5" id="KW-0436">Ligase</keyword>
<dbReference type="InterPro" id="IPR004364">
    <property type="entry name" value="Aa-tRNA-synt_II"/>
</dbReference>
<dbReference type="OrthoDB" id="9802326at2"/>
<dbReference type="InterPro" id="IPR006195">
    <property type="entry name" value="aa-tRNA-synth_II"/>
</dbReference>
<sequence>MNRVNYQQPDLSLLRQRARLLHDVRAYFDDRGFYEVQPPCLASDCIVDPYIDPITIDTTQLLMPSRDLSSPFYLQTSPELSMKRMLAAGAPSIYSVGPVFRAGERGDMHNIEFTMLEWYDVGADIESGIQTLGGLVCETLKQPHFECITYRDLFETFLGFDPISVPSSTLVTEASRIDGLLAERMSEDRDSLLDLLFSSVIQPSLGLEAPVIIKNYPLSQAALARSCQDDPECAARFELFFEGVELANGYDELLDADVLLERSRIANQRRAMSGRPLIEIDSSLVSALRQGMPASTGVAMGFDRLLMVATKSVNIHQVIPFPIERA</sequence>
<dbReference type="GO" id="GO:0005829">
    <property type="term" value="C:cytosol"/>
    <property type="evidence" value="ECO:0007669"/>
    <property type="project" value="TreeGrafter"/>
</dbReference>
<proteinExistence type="predicted"/>
<keyword evidence="5" id="KW-0648">Protein biosynthesis</keyword>
<evidence type="ECO:0000259" key="4">
    <source>
        <dbReference type="PROSITE" id="PS50862"/>
    </source>
</evidence>
<keyword evidence="3" id="KW-0067">ATP-binding</keyword>
<dbReference type="GO" id="GO:0003746">
    <property type="term" value="F:translation elongation factor activity"/>
    <property type="evidence" value="ECO:0007669"/>
    <property type="project" value="UniProtKB-KW"/>
</dbReference>
<protein>
    <submittedName>
        <fullName evidence="5">Elongation factor P--(R)-beta-lysine ligase</fullName>
        <ecNumber evidence="5">6.3.1.-</ecNumber>
    </submittedName>
</protein>
<dbReference type="Proteomes" id="UP000315471">
    <property type="component" value="Unassembled WGS sequence"/>
</dbReference>
<evidence type="ECO:0000256" key="3">
    <source>
        <dbReference type="ARBA" id="ARBA00022840"/>
    </source>
</evidence>
<organism evidence="5 6">
    <name type="scientific">Novipirellula aureliae</name>
    <dbReference type="NCBI Taxonomy" id="2527966"/>
    <lineage>
        <taxon>Bacteria</taxon>
        <taxon>Pseudomonadati</taxon>
        <taxon>Planctomycetota</taxon>
        <taxon>Planctomycetia</taxon>
        <taxon>Pirellulales</taxon>
        <taxon>Pirellulaceae</taxon>
        <taxon>Novipirellula</taxon>
    </lineage>
</organism>
<evidence type="ECO:0000313" key="5">
    <source>
        <dbReference type="EMBL" id="TWU45998.1"/>
    </source>
</evidence>
<evidence type="ECO:0000256" key="1">
    <source>
        <dbReference type="ARBA" id="ARBA00022598"/>
    </source>
</evidence>
<dbReference type="NCBIfam" id="TIGR00462">
    <property type="entry name" value="genX"/>
    <property type="match status" value="1"/>
</dbReference>
<keyword evidence="2" id="KW-0547">Nucleotide-binding</keyword>
<feature type="domain" description="Aminoacyl-transfer RNA synthetases class-II family profile" evidence="4">
    <location>
        <begin position="14"/>
        <end position="320"/>
    </location>
</feature>
<reference evidence="5 6" key="1">
    <citation type="submission" date="2019-02" db="EMBL/GenBank/DDBJ databases">
        <title>Deep-cultivation of Planctomycetes and their phenomic and genomic characterization uncovers novel biology.</title>
        <authorList>
            <person name="Wiegand S."/>
            <person name="Jogler M."/>
            <person name="Boedeker C."/>
            <person name="Pinto D."/>
            <person name="Vollmers J."/>
            <person name="Rivas-Marin E."/>
            <person name="Kohn T."/>
            <person name="Peeters S.H."/>
            <person name="Heuer A."/>
            <person name="Rast P."/>
            <person name="Oberbeckmann S."/>
            <person name="Bunk B."/>
            <person name="Jeske O."/>
            <person name="Meyerdierks A."/>
            <person name="Storesund J.E."/>
            <person name="Kallscheuer N."/>
            <person name="Luecker S."/>
            <person name="Lage O.M."/>
            <person name="Pohl T."/>
            <person name="Merkel B.J."/>
            <person name="Hornburger P."/>
            <person name="Mueller R.-W."/>
            <person name="Bruemmer F."/>
            <person name="Labrenz M."/>
            <person name="Spormann A.M."/>
            <person name="Op Den Camp H."/>
            <person name="Overmann J."/>
            <person name="Amann R."/>
            <person name="Jetten M.S.M."/>
            <person name="Mascher T."/>
            <person name="Medema M.H."/>
            <person name="Devos D.P."/>
            <person name="Kaster A.-K."/>
            <person name="Ovreas L."/>
            <person name="Rohde M."/>
            <person name="Galperin M.Y."/>
            <person name="Jogler C."/>
        </authorList>
    </citation>
    <scope>NUCLEOTIDE SEQUENCE [LARGE SCALE GENOMIC DNA]</scope>
    <source>
        <strain evidence="5 6">Q31b</strain>
    </source>
</reference>
<keyword evidence="6" id="KW-1185">Reference proteome</keyword>
<dbReference type="GO" id="GO:0006430">
    <property type="term" value="P:lysyl-tRNA aminoacylation"/>
    <property type="evidence" value="ECO:0007669"/>
    <property type="project" value="InterPro"/>
</dbReference>
<dbReference type="RefSeq" id="WP_146598600.1">
    <property type="nucleotide sequence ID" value="NZ_SJPY01000001.1"/>
</dbReference>
<evidence type="ECO:0000313" key="6">
    <source>
        <dbReference type="Proteomes" id="UP000315471"/>
    </source>
</evidence>
<keyword evidence="5" id="KW-0251">Elongation factor</keyword>
<dbReference type="GO" id="GO:0005524">
    <property type="term" value="F:ATP binding"/>
    <property type="evidence" value="ECO:0007669"/>
    <property type="project" value="UniProtKB-KW"/>
</dbReference>
<dbReference type="SUPFAM" id="SSF55681">
    <property type="entry name" value="Class II aaRS and biotin synthetases"/>
    <property type="match status" value="1"/>
</dbReference>
<dbReference type="InterPro" id="IPR045864">
    <property type="entry name" value="aa-tRNA-synth_II/BPL/LPL"/>
</dbReference>
<dbReference type="PROSITE" id="PS50862">
    <property type="entry name" value="AA_TRNA_LIGASE_II"/>
    <property type="match status" value="1"/>
</dbReference>
<dbReference type="GO" id="GO:0000049">
    <property type="term" value="F:tRNA binding"/>
    <property type="evidence" value="ECO:0007669"/>
    <property type="project" value="TreeGrafter"/>
</dbReference>